<gene>
    <name evidence="7" type="ORF">HQ394_03590</name>
</gene>
<evidence type="ECO:0000256" key="4">
    <source>
        <dbReference type="ARBA" id="ARBA00022723"/>
    </source>
</evidence>
<dbReference type="GO" id="GO:0046872">
    <property type="term" value="F:metal ion binding"/>
    <property type="evidence" value="ECO:0007669"/>
    <property type="project" value="UniProtKB-KW"/>
</dbReference>
<dbReference type="SUPFAM" id="SSF54001">
    <property type="entry name" value="Cysteine proteinases"/>
    <property type="match status" value="1"/>
</dbReference>
<dbReference type="PANTHER" id="PTHR33447">
    <property type="entry name" value="GLUTATHIONE GAMMA-GLUTAMYLCYSTEINYLTRANSFERASE"/>
    <property type="match status" value="1"/>
</dbReference>
<dbReference type="AlphaFoldDB" id="A0A7H1MYT0"/>
<dbReference type="EC" id="2.3.2.15" evidence="1"/>
<reference evidence="7 8" key="1">
    <citation type="submission" date="2020-05" db="EMBL/GenBank/DDBJ databases">
        <title>Complete closed genome sequence of Defluviicoccus vanus.</title>
        <authorList>
            <person name="Bessarab I."/>
            <person name="Arumugam K."/>
            <person name="Maszenan A.M."/>
            <person name="Seviour R.J."/>
            <person name="Williams R.B."/>
        </authorList>
    </citation>
    <scope>NUCLEOTIDE SEQUENCE [LARGE SCALE GENOMIC DNA]</scope>
    <source>
        <strain evidence="7 8">Ben 114</strain>
    </source>
</reference>
<dbReference type="PROSITE" id="PS51443">
    <property type="entry name" value="PCS"/>
    <property type="match status" value="1"/>
</dbReference>
<feature type="chain" id="PRO_5028996904" description="glutathione gamma-glutamylcysteinyltransferase" evidence="5">
    <location>
        <begin position="24"/>
        <end position="245"/>
    </location>
</feature>
<dbReference type="Proteomes" id="UP000516369">
    <property type="component" value="Chromosome"/>
</dbReference>
<protein>
    <recommendedName>
        <fullName evidence="1">glutathione gamma-glutamylcysteinyltransferase</fullName>
        <ecNumber evidence="1">2.3.2.15</ecNumber>
    </recommendedName>
</protein>
<dbReference type="InterPro" id="IPR038765">
    <property type="entry name" value="Papain-like_cys_pep_sf"/>
</dbReference>
<evidence type="ECO:0000256" key="1">
    <source>
        <dbReference type="ARBA" id="ARBA00012468"/>
    </source>
</evidence>
<accession>A0A7H1MYT0</accession>
<dbReference type="InterPro" id="IPR038156">
    <property type="entry name" value="PCS_N_sf"/>
</dbReference>
<dbReference type="GO" id="GO:0046938">
    <property type="term" value="P:phytochelatin biosynthetic process"/>
    <property type="evidence" value="ECO:0007669"/>
    <property type="project" value="InterPro"/>
</dbReference>
<evidence type="ECO:0000256" key="2">
    <source>
        <dbReference type="ARBA" id="ARBA00022539"/>
    </source>
</evidence>
<name>A0A7H1MYT0_9PROT</name>
<dbReference type="KEGG" id="dvn:HQ394_03590"/>
<keyword evidence="8" id="KW-1185">Reference proteome</keyword>
<evidence type="ECO:0000313" key="7">
    <source>
        <dbReference type="EMBL" id="QNT68616.1"/>
    </source>
</evidence>
<dbReference type="GO" id="GO:0010038">
    <property type="term" value="P:response to metal ion"/>
    <property type="evidence" value="ECO:0007669"/>
    <property type="project" value="InterPro"/>
</dbReference>
<dbReference type="GO" id="GO:0016756">
    <property type="term" value="F:glutathione gamma-glutamylcysteinyltransferase activity"/>
    <property type="evidence" value="ECO:0007669"/>
    <property type="project" value="UniProtKB-EC"/>
</dbReference>
<feature type="domain" description="Peptidase C83" evidence="6">
    <location>
        <begin position="16"/>
        <end position="242"/>
    </location>
</feature>
<dbReference type="EMBL" id="CP053923">
    <property type="protein sequence ID" value="QNT68616.1"/>
    <property type="molecule type" value="Genomic_DNA"/>
</dbReference>
<dbReference type="InterPro" id="IPR007719">
    <property type="entry name" value="PCS_N"/>
</dbReference>
<dbReference type="PANTHER" id="PTHR33447:SF20">
    <property type="entry name" value="GLUTATHIONE GAMMA-GLUTAMYLCYSTEINYLTRANSFERASE"/>
    <property type="match status" value="1"/>
</dbReference>
<dbReference type="Pfam" id="PF05023">
    <property type="entry name" value="Phytochelatin"/>
    <property type="match status" value="1"/>
</dbReference>
<sequence>MQGRLRSALIGIALSLAAAAAGARTLPLPDTLISLASEQGEHLLLESEARESYWPLSIYLETQQNGAYCGVASIVIVLNALGIEAPATPEHAPYRMFTQTNVLNSQTEAVVPQTVLLRQGMTLDQIGGILEVYGVAVSVHHAADSSVDAFRLLARQALATPGHYVIVNYLRSAIGQERGGHISPLAAYDADSDRFLILDVSRYKYPPVWVATEDLFRAMNTMAEPDALDSSRGFVLIAPVVSPQP</sequence>
<feature type="signal peptide" evidence="5">
    <location>
        <begin position="1"/>
        <end position="23"/>
    </location>
</feature>
<dbReference type="Gene3D" id="3.90.70.30">
    <property type="entry name" value="Phytochelatin synthase, N-terminal domain"/>
    <property type="match status" value="1"/>
</dbReference>
<proteinExistence type="predicted"/>
<keyword evidence="4" id="KW-0479">Metal-binding</keyword>
<evidence type="ECO:0000256" key="5">
    <source>
        <dbReference type="SAM" id="SignalP"/>
    </source>
</evidence>
<keyword evidence="3 7" id="KW-0808">Transferase</keyword>
<evidence type="ECO:0000259" key="6">
    <source>
        <dbReference type="PROSITE" id="PS51443"/>
    </source>
</evidence>
<dbReference type="InterPro" id="IPR040409">
    <property type="entry name" value="PCS-like"/>
</dbReference>
<dbReference type="RefSeq" id="WP_190262053.1">
    <property type="nucleotide sequence ID" value="NZ_CP053923.1"/>
</dbReference>
<keyword evidence="2" id="KW-0104">Cadmium</keyword>
<keyword evidence="5" id="KW-0732">Signal</keyword>
<organism evidence="7 8">
    <name type="scientific">Defluviicoccus vanus</name>
    <dbReference type="NCBI Taxonomy" id="111831"/>
    <lineage>
        <taxon>Bacteria</taxon>
        <taxon>Pseudomonadati</taxon>
        <taxon>Pseudomonadota</taxon>
        <taxon>Alphaproteobacteria</taxon>
        <taxon>Rhodospirillales</taxon>
        <taxon>Rhodospirillaceae</taxon>
        <taxon>Defluviicoccus</taxon>
    </lineage>
</organism>
<evidence type="ECO:0000313" key="8">
    <source>
        <dbReference type="Proteomes" id="UP000516369"/>
    </source>
</evidence>
<evidence type="ECO:0000256" key="3">
    <source>
        <dbReference type="ARBA" id="ARBA00022679"/>
    </source>
</evidence>